<evidence type="ECO:0000259" key="5">
    <source>
        <dbReference type="Pfam" id="PF25876"/>
    </source>
</evidence>
<keyword evidence="10" id="KW-1185">Reference proteome</keyword>
<comment type="similarity">
    <text evidence="2">Belongs to the membrane fusion protein (MFP) (TC 8.A.1) family.</text>
</comment>
<evidence type="ECO:0000259" key="8">
    <source>
        <dbReference type="Pfam" id="PF25967"/>
    </source>
</evidence>
<dbReference type="Pfam" id="PF25876">
    <property type="entry name" value="HH_MFP_RND"/>
    <property type="match status" value="1"/>
</dbReference>
<dbReference type="Gene3D" id="2.40.50.100">
    <property type="match status" value="1"/>
</dbReference>
<comment type="subcellular location">
    <subcellularLocation>
        <location evidence="1">Cell envelope</location>
    </subcellularLocation>
</comment>
<dbReference type="InterPro" id="IPR006143">
    <property type="entry name" value="RND_pump_MFP"/>
</dbReference>
<dbReference type="GO" id="GO:0005886">
    <property type="term" value="C:plasma membrane"/>
    <property type="evidence" value="ECO:0007669"/>
    <property type="project" value="TreeGrafter"/>
</dbReference>
<feature type="domain" description="Multidrug resistance protein MdtA-like alpha-helical hairpin" evidence="5">
    <location>
        <begin position="114"/>
        <end position="183"/>
    </location>
</feature>
<dbReference type="NCBIfam" id="TIGR01730">
    <property type="entry name" value="RND_mfp"/>
    <property type="match status" value="1"/>
</dbReference>
<evidence type="ECO:0000259" key="7">
    <source>
        <dbReference type="Pfam" id="PF25944"/>
    </source>
</evidence>
<evidence type="ECO:0000259" key="6">
    <source>
        <dbReference type="Pfam" id="PF25917"/>
    </source>
</evidence>
<feature type="domain" description="Multidrug resistance protein MdtA-like barrel-sandwich hybrid" evidence="6">
    <location>
        <begin position="75"/>
        <end position="215"/>
    </location>
</feature>
<dbReference type="InterPro" id="IPR058625">
    <property type="entry name" value="MdtA-like_BSH"/>
</dbReference>
<dbReference type="AlphaFoldDB" id="A0A4Q2T9V3"/>
<protein>
    <submittedName>
        <fullName evidence="9">Efflux RND transporter periplasmic adaptor subunit</fullName>
    </submittedName>
</protein>
<reference evidence="9 10" key="1">
    <citation type="submission" date="2019-01" db="EMBL/GenBank/DDBJ databases">
        <authorList>
            <person name="Deng T."/>
        </authorList>
    </citation>
    <scope>NUCLEOTIDE SEQUENCE [LARGE SCALE GENOMIC DNA]</scope>
    <source>
        <strain evidence="9 10">F8825</strain>
    </source>
</reference>
<dbReference type="GO" id="GO:0030313">
    <property type="term" value="C:cell envelope"/>
    <property type="evidence" value="ECO:0007669"/>
    <property type="project" value="UniProtKB-SubCell"/>
</dbReference>
<dbReference type="EMBL" id="SDVB01000191">
    <property type="protein sequence ID" value="RYC15697.1"/>
    <property type="molecule type" value="Genomic_DNA"/>
</dbReference>
<feature type="signal peptide" evidence="4">
    <location>
        <begin position="1"/>
        <end position="23"/>
    </location>
</feature>
<evidence type="ECO:0000313" key="9">
    <source>
        <dbReference type="EMBL" id="RYC15697.1"/>
    </source>
</evidence>
<sequence length="393" mass="42105">MTVKKTRWALWAAGTAVVLSAIAATVHLDMPTGANAAPAEQAAPPAVPVTVTTLKPRSVTTWQQFSGRLEAVDRVLIRPRVAGAIQSVHFREGSLVKAGDLLVTIDPAPYEAAVAQAESQVASARARLDLAEVEYQRGKTLSANRTISQSELAQRESEFAQAEATLRAAEASLKIARLDLGYTELRAPISGRIGRLEVTQGNLVSAGSTSPELTTIVSVDPIYASFSADEELVTRLLSRLPRNDGMPALDQVPVEITASTDDANPIRGKLQLIDNEVDRSSGTIRVRAVFDNKDGRLIPGQFVRIRVGEPTPEDHLLVSERAIGTDQDKKFVMVVGDDNVATYRPVQLGASVDGDRIVEAGIAPGERVIVNGLQRIRPGMTVAPEDESKVASQ</sequence>
<dbReference type="Pfam" id="PF25944">
    <property type="entry name" value="Beta-barrel_RND"/>
    <property type="match status" value="1"/>
</dbReference>
<keyword evidence="3" id="KW-0175">Coiled coil</keyword>
<dbReference type="FunFam" id="2.40.420.20:FF:000001">
    <property type="entry name" value="Efflux RND transporter periplasmic adaptor subunit"/>
    <property type="match status" value="1"/>
</dbReference>
<keyword evidence="4" id="KW-0732">Signal</keyword>
<dbReference type="Gene3D" id="1.10.287.470">
    <property type="entry name" value="Helix hairpin bin"/>
    <property type="match status" value="1"/>
</dbReference>
<evidence type="ECO:0000256" key="4">
    <source>
        <dbReference type="SAM" id="SignalP"/>
    </source>
</evidence>
<accession>A0A4Q2T9V3</accession>
<feature type="chain" id="PRO_5020954002" evidence="4">
    <location>
        <begin position="24"/>
        <end position="393"/>
    </location>
</feature>
<evidence type="ECO:0000313" key="10">
    <source>
        <dbReference type="Proteomes" id="UP000291088"/>
    </source>
</evidence>
<dbReference type="SUPFAM" id="SSF111369">
    <property type="entry name" value="HlyD-like secretion proteins"/>
    <property type="match status" value="1"/>
</dbReference>
<dbReference type="OrthoDB" id="9816569at2"/>
<feature type="domain" description="Multidrug resistance protein MdtA-like C-terminal permuted SH3" evidence="8">
    <location>
        <begin position="320"/>
        <end position="375"/>
    </location>
</feature>
<dbReference type="PANTHER" id="PTHR30158">
    <property type="entry name" value="ACRA/E-RELATED COMPONENT OF DRUG EFFLUX TRANSPORTER"/>
    <property type="match status" value="1"/>
</dbReference>
<dbReference type="Proteomes" id="UP000291088">
    <property type="component" value="Unassembled WGS sequence"/>
</dbReference>
<name>A0A4Q2T9V3_9HYPH</name>
<evidence type="ECO:0000256" key="1">
    <source>
        <dbReference type="ARBA" id="ARBA00004196"/>
    </source>
</evidence>
<dbReference type="GO" id="GO:0022857">
    <property type="term" value="F:transmembrane transporter activity"/>
    <property type="evidence" value="ECO:0007669"/>
    <property type="project" value="InterPro"/>
</dbReference>
<dbReference type="Pfam" id="PF25917">
    <property type="entry name" value="BSH_RND"/>
    <property type="match status" value="1"/>
</dbReference>
<feature type="coiled-coil region" evidence="3">
    <location>
        <begin position="114"/>
        <end position="179"/>
    </location>
</feature>
<comment type="caution">
    <text evidence="9">The sequence shown here is derived from an EMBL/GenBank/DDBJ whole genome shotgun (WGS) entry which is preliminary data.</text>
</comment>
<feature type="domain" description="Multidrug resistance protein MdtA-like beta-barrel" evidence="7">
    <location>
        <begin position="221"/>
        <end position="308"/>
    </location>
</feature>
<dbReference type="InterPro" id="IPR058627">
    <property type="entry name" value="MdtA-like_C"/>
</dbReference>
<dbReference type="Pfam" id="PF25967">
    <property type="entry name" value="RND-MFP_C"/>
    <property type="match status" value="1"/>
</dbReference>
<dbReference type="RefSeq" id="WP_112691668.1">
    <property type="nucleotide sequence ID" value="NZ_SDVB01000191.1"/>
</dbReference>
<organism evidence="9 10">
    <name type="scientific">Ciceribacter ferrooxidans</name>
    <dbReference type="NCBI Taxonomy" id="2509717"/>
    <lineage>
        <taxon>Bacteria</taxon>
        <taxon>Pseudomonadati</taxon>
        <taxon>Pseudomonadota</taxon>
        <taxon>Alphaproteobacteria</taxon>
        <taxon>Hyphomicrobiales</taxon>
        <taxon>Rhizobiaceae</taxon>
        <taxon>Ciceribacter</taxon>
    </lineage>
</organism>
<dbReference type="GO" id="GO:0046677">
    <property type="term" value="P:response to antibiotic"/>
    <property type="evidence" value="ECO:0007669"/>
    <property type="project" value="TreeGrafter"/>
</dbReference>
<proteinExistence type="inferred from homology"/>
<dbReference type="InterPro" id="IPR058624">
    <property type="entry name" value="MdtA-like_HH"/>
</dbReference>
<gene>
    <name evidence="9" type="ORF">EUU22_08740</name>
</gene>
<dbReference type="Gene3D" id="2.40.420.20">
    <property type="match status" value="1"/>
</dbReference>
<dbReference type="InterPro" id="IPR058626">
    <property type="entry name" value="MdtA-like_b-barrel"/>
</dbReference>
<evidence type="ECO:0000256" key="3">
    <source>
        <dbReference type="SAM" id="Coils"/>
    </source>
</evidence>
<dbReference type="PANTHER" id="PTHR30158:SF10">
    <property type="entry name" value="CATION EFFLUX PUMP"/>
    <property type="match status" value="1"/>
</dbReference>
<evidence type="ECO:0000256" key="2">
    <source>
        <dbReference type="ARBA" id="ARBA00009477"/>
    </source>
</evidence>
<dbReference type="Gene3D" id="2.40.30.170">
    <property type="match status" value="1"/>
</dbReference>